<evidence type="ECO:0000256" key="7">
    <source>
        <dbReference type="SAM" id="Phobius"/>
    </source>
</evidence>
<dbReference type="RefSeq" id="WP_229535178.1">
    <property type="nucleotide sequence ID" value="NZ_JAJHJB010000014.1"/>
</dbReference>
<name>A0ABS8HS44_9FIRM</name>
<feature type="transmembrane region" description="Helical" evidence="7">
    <location>
        <begin position="6"/>
        <end position="32"/>
    </location>
</feature>
<dbReference type="Proteomes" id="UP001165492">
    <property type="component" value="Unassembled WGS sequence"/>
</dbReference>
<comment type="subcellular location">
    <subcellularLocation>
        <location evidence="1">Cell inner membrane</location>
    </subcellularLocation>
</comment>
<keyword evidence="4" id="KW-0808">Transferase</keyword>
<keyword evidence="3" id="KW-0997">Cell inner membrane</keyword>
<sequence length="304" mass="34199">MVRIITVIAFIVISLPRQLFIGVGLLLGKLFWTILPKYRKKMSVKNIMDALALNEKEALEIAYLSTKRFGKMFMEMLLIPKLNKENISSYVTICGKENLIEALSHERGVILATAHFGNWEIAGAALAISGIPLVAVVQKQTNSFGDQILNKYRTCAGIHVTYKTNVRKVLRLLNQGKAVSIFMDQDAHRDGIFVDFLGRPSSTAKGAAVLSWMNNAPIVPIMISETEAGIPIISLYKPISPLKTADREKDIIQITQQLTSIIEQQIRKCPSEWFWLHNRWKTQPINKIDFASEVATSPENFRCN</sequence>
<keyword evidence="7" id="KW-0812">Transmembrane</keyword>
<evidence type="ECO:0000256" key="6">
    <source>
        <dbReference type="ARBA" id="ARBA00023315"/>
    </source>
</evidence>
<keyword evidence="9" id="KW-1185">Reference proteome</keyword>
<proteinExistence type="predicted"/>
<protein>
    <submittedName>
        <fullName evidence="8">Lysophospholipid acyltransferase family protein</fullName>
    </submittedName>
</protein>
<keyword evidence="2" id="KW-1003">Cell membrane</keyword>
<evidence type="ECO:0000256" key="2">
    <source>
        <dbReference type="ARBA" id="ARBA00022475"/>
    </source>
</evidence>
<keyword evidence="6 8" id="KW-0012">Acyltransferase</keyword>
<organism evidence="8 9">
    <name type="scientific">Pelosinus baikalensis</name>
    <dbReference type="NCBI Taxonomy" id="2892015"/>
    <lineage>
        <taxon>Bacteria</taxon>
        <taxon>Bacillati</taxon>
        <taxon>Bacillota</taxon>
        <taxon>Negativicutes</taxon>
        <taxon>Selenomonadales</taxon>
        <taxon>Sporomusaceae</taxon>
        <taxon>Pelosinus</taxon>
    </lineage>
</organism>
<evidence type="ECO:0000256" key="3">
    <source>
        <dbReference type="ARBA" id="ARBA00022519"/>
    </source>
</evidence>
<keyword evidence="7" id="KW-1133">Transmembrane helix</keyword>
<keyword evidence="5 7" id="KW-0472">Membrane</keyword>
<dbReference type="InterPro" id="IPR004960">
    <property type="entry name" value="LipA_acyltrans"/>
</dbReference>
<gene>
    <name evidence="8" type="ORF">LMF89_11465</name>
</gene>
<comment type="caution">
    <text evidence="8">The sequence shown here is derived from an EMBL/GenBank/DDBJ whole genome shotgun (WGS) entry which is preliminary data.</text>
</comment>
<reference evidence="8" key="1">
    <citation type="submission" date="2021-11" db="EMBL/GenBank/DDBJ databases">
        <title>Description of a new species Pelosinus isolated from the bottom sediments of Lake Baikal.</title>
        <authorList>
            <person name="Zakharyuk A."/>
        </authorList>
    </citation>
    <scope>NUCLEOTIDE SEQUENCE</scope>
    <source>
        <strain evidence="8">Bkl1</strain>
    </source>
</reference>
<dbReference type="GO" id="GO:0016746">
    <property type="term" value="F:acyltransferase activity"/>
    <property type="evidence" value="ECO:0007669"/>
    <property type="project" value="UniProtKB-KW"/>
</dbReference>
<dbReference type="PANTHER" id="PTHR30606:SF10">
    <property type="entry name" value="PHOSPHATIDYLINOSITOL MANNOSIDE ACYLTRANSFERASE"/>
    <property type="match status" value="1"/>
</dbReference>
<accession>A0ABS8HS44</accession>
<dbReference type="PIRSF" id="PIRSF026649">
    <property type="entry name" value="MsbB"/>
    <property type="match status" value="1"/>
</dbReference>
<evidence type="ECO:0000313" key="8">
    <source>
        <dbReference type="EMBL" id="MCC5465975.1"/>
    </source>
</evidence>
<dbReference type="EMBL" id="JAJHJB010000014">
    <property type="protein sequence ID" value="MCC5465975.1"/>
    <property type="molecule type" value="Genomic_DNA"/>
</dbReference>
<evidence type="ECO:0000313" key="9">
    <source>
        <dbReference type="Proteomes" id="UP001165492"/>
    </source>
</evidence>
<dbReference type="CDD" id="cd07984">
    <property type="entry name" value="LPLAT_LABLAT-like"/>
    <property type="match status" value="1"/>
</dbReference>
<evidence type="ECO:0000256" key="4">
    <source>
        <dbReference type="ARBA" id="ARBA00022679"/>
    </source>
</evidence>
<evidence type="ECO:0000256" key="5">
    <source>
        <dbReference type="ARBA" id="ARBA00023136"/>
    </source>
</evidence>
<dbReference type="Pfam" id="PF03279">
    <property type="entry name" value="Lip_A_acyltrans"/>
    <property type="match status" value="1"/>
</dbReference>
<dbReference type="PANTHER" id="PTHR30606">
    <property type="entry name" value="LIPID A BIOSYNTHESIS LAUROYL ACYLTRANSFERASE"/>
    <property type="match status" value="1"/>
</dbReference>
<evidence type="ECO:0000256" key="1">
    <source>
        <dbReference type="ARBA" id="ARBA00004533"/>
    </source>
</evidence>